<sequence length="291" mass="31698">MTDDDFTLKVWGARGTLPGCGESQTAFGTETCCVEMRIAGHRLIFDAGTGIVPLGREMAAEGVAAADLFFSHVHYDHIMGFPFFVPLYKPGCAISVSAGHMLDGRSCAETVTDYMRAPFLPITPKVFSAAVDYRSFQPGEVLTPQPGIRISTARLRHPNGAVGYRVEHRGRVAAYVTDTEHEPGETDEAVLALFAGADIVFYDTTYTDAEMAKHRGYGHSSWEEGVRLAQRAGARQLVLFHHSHYRDDAELARIEAEARAVFPDVVAGRTGLAFRLAAPVDRLEGVDGAHD</sequence>
<keyword evidence="3" id="KW-1185">Reference proteome</keyword>
<dbReference type="RefSeq" id="WP_188848841.1">
    <property type="nucleotide sequence ID" value="NZ_BMJJ01000001.1"/>
</dbReference>
<evidence type="ECO:0000313" key="2">
    <source>
        <dbReference type="EMBL" id="GGD04112.1"/>
    </source>
</evidence>
<feature type="domain" description="Metallo-beta-lactamase" evidence="1">
    <location>
        <begin position="41"/>
        <end position="242"/>
    </location>
</feature>
<name>A0A916XSK5_9HYPH</name>
<dbReference type="AlphaFoldDB" id="A0A916XSK5"/>
<dbReference type="EMBL" id="BMJJ01000001">
    <property type="protein sequence ID" value="GGD04112.1"/>
    <property type="molecule type" value="Genomic_DNA"/>
</dbReference>
<dbReference type="Pfam" id="PF12706">
    <property type="entry name" value="Lactamase_B_2"/>
    <property type="match status" value="1"/>
</dbReference>
<dbReference type="Proteomes" id="UP000613160">
    <property type="component" value="Unassembled WGS sequence"/>
</dbReference>
<dbReference type="PANTHER" id="PTHR46018:SF2">
    <property type="entry name" value="ZINC PHOSPHODIESTERASE ELAC PROTEIN 1"/>
    <property type="match status" value="1"/>
</dbReference>
<dbReference type="GO" id="GO:0042781">
    <property type="term" value="F:3'-tRNA processing endoribonuclease activity"/>
    <property type="evidence" value="ECO:0007669"/>
    <property type="project" value="TreeGrafter"/>
</dbReference>
<accession>A0A916XSK5</accession>
<proteinExistence type="predicted"/>
<dbReference type="InterPro" id="IPR036866">
    <property type="entry name" value="RibonucZ/Hydroxyglut_hydro"/>
</dbReference>
<dbReference type="CDD" id="cd07715">
    <property type="entry name" value="TaR3-like_MBL-fold"/>
    <property type="match status" value="1"/>
</dbReference>
<reference evidence="2" key="1">
    <citation type="journal article" date="2014" name="Int. J. Syst. Evol. Microbiol.">
        <title>Complete genome sequence of Corynebacterium casei LMG S-19264T (=DSM 44701T), isolated from a smear-ripened cheese.</title>
        <authorList>
            <consortium name="US DOE Joint Genome Institute (JGI-PGF)"/>
            <person name="Walter F."/>
            <person name="Albersmeier A."/>
            <person name="Kalinowski J."/>
            <person name="Ruckert C."/>
        </authorList>
    </citation>
    <scope>NUCLEOTIDE SEQUENCE</scope>
    <source>
        <strain evidence="2">CGMCC 1.15493</strain>
    </source>
</reference>
<dbReference type="InterPro" id="IPR001279">
    <property type="entry name" value="Metallo-B-lactamas"/>
</dbReference>
<evidence type="ECO:0000259" key="1">
    <source>
        <dbReference type="Pfam" id="PF12706"/>
    </source>
</evidence>
<comment type="caution">
    <text evidence="2">The sequence shown here is derived from an EMBL/GenBank/DDBJ whole genome shotgun (WGS) entry which is preliminary data.</text>
</comment>
<organism evidence="2 3">
    <name type="scientific">Aureimonas glaciei</name>
    <dbReference type="NCBI Taxonomy" id="1776957"/>
    <lineage>
        <taxon>Bacteria</taxon>
        <taxon>Pseudomonadati</taxon>
        <taxon>Pseudomonadota</taxon>
        <taxon>Alphaproteobacteria</taxon>
        <taxon>Hyphomicrobiales</taxon>
        <taxon>Aurantimonadaceae</taxon>
        <taxon>Aureimonas</taxon>
    </lineage>
</organism>
<dbReference type="SUPFAM" id="SSF56281">
    <property type="entry name" value="Metallo-hydrolase/oxidoreductase"/>
    <property type="match status" value="1"/>
</dbReference>
<protein>
    <submittedName>
        <fullName evidence="2">MBL fold metallo-hydrolase</fullName>
    </submittedName>
</protein>
<dbReference type="Gene3D" id="3.60.15.10">
    <property type="entry name" value="Ribonuclease Z/Hydroxyacylglutathione hydrolase-like"/>
    <property type="match status" value="1"/>
</dbReference>
<reference evidence="2" key="2">
    <citation type="submission" date="2020-09" db="EMBL/GenBank/DDBJ databases">
        <authorList>
            <person name="Sun Q."/>
            <person name="Zhou Y."/>
        </authorList>
    </citation>
    <scope>NUCLEOTIDE SEQUENCE</scope>
    <source>
        <strain evidence="2">CGMCC 1.15493</strain>
    </source>
</reference>
<evidence type="ECO:0000313" key="3">
    <source>
        <dbReference type="Proteomes" id="UP000613160"/>
    </source>
</evidence>
<gene>
    <name evidence="2" type="ORF">GCM10011335_03640</name>
</gene>
<dbReference type="PANTHER" id="PTHR46018">
    <property type="entry name" value="ZINC PHOSPHODIESTERASE ELAC PROTEIN 1"/>
    <property type="match status" value="1"/>
</dbReference>